<dbReference type="InterPro" id="IPR041562">
    <property type="entry name" value="MCM_lid"/>
</dbReference>
<dbReference type="GO" id="GO:0043138">
    <property type="term" value="F:3'-5' DNA helicase activity"/>
    <property type="evidence" value="ECO:0007669"/>
    <property type="project" value="TreeGrafter"/>
</dbReference>
<organism evidence="7 8">
    <name type="scientific">Phytophthora nicotianae</name>
    <name type="common">Potato buckeye rot agent</name>
    <name type="synonym">Phytophthora parasitica</name>
    <dbReference type="NCBI Taxonomy" id="4792"/>
    <lineage>
        <taxon>Eukaryota</taxon>
        <taxon>Sar</taxon>
        <taxon>Stramenopiles</taxon>
        <taxon>Oomycota</taxon>
        <taxon>Peronosporomycetes</taxon>
        <taxon>Peronosporales</taxon>
        <taxon>Peronosporaceae</taxon>
        <taxon>Phytophthora</taxon>
    </lineage>
</organism>
<dbReference type="AlphaFoldDB" id="A0A0W8D5I8"/>
<comment type="similarity">
    <text evidence="1">Belongs to the MCM family.</text>
</comment>
<dbReference type="InterPro" id="IPR008045">
    <property type="entry name" value="MCM2"/>
</dbReference>
<feature type="compositionally biased region" description="Acidic residues" evidence="3">
    <location>
        <begin position="179"/>
        <end position="188"/>
    </location>
</feature>
<dbReference type="EMBL" id="LNFP01000560">
    <property type="protein sequence ID" value="KUF91611.1"/>
    <property type="molecule type" value="Genomic_DNA"/>
</dbReference>
<feature type="region of interest" description="Disordered" evidence="3">
    <location>
        <begin position="49"/>
        <end position="82"/>
    </location>
</feature>
<proteinExistence type="inferred from homology"/>
<dbReference type="PANTHER" id="PTHR11630:SF44">
    <property type="entry name" value="DNA REPLICATION LICENSING FACTOR MCM2"/>
    <property type="match status" value="1"/>
</dbReference>
<dbReference type="GO" id="GO:0042555">
    <property type="term" value="C:MCM complex"/>
    <property type="evidence" value="ECO:0007669"/>
    <property type="project" value="InterPro"/>
</dbReference>
<dbReference type="PANTHER" id="PTHR11630">
    <property type="entry name" value="DNA REPLICATION LICENSING FACTOR MCM FAMILY MEMBER"/>
    <property type="match status" value="1"/>
</dbReference>
<evidence type="ECO:0000256" key="3">
    <source>
        <dbReference type="SAM" id="MobiDB-lite"/>
    </source>
</evidence>
<dbReference type="InterPro" id="IPR027925">
    <property type="entry name" value="MCM_N"/>
</dbReference>
<evidence type="ECO:0000256" key="1">
    <source>
        <dbReference type="ARBA" id="ARBA00008010"/>
    </source>
</evidence>
<dbReference type="Proteomes" id="UP000054636">
    <property type="component" value="Unassembled WGS sequence"/>
</dbReference>
<keyword evidence="2" id="KW-0131">Cell cycle</keyword>
<accession>A0A0W8D5I8</accession>
<feature type="domain" description="MCM AAA-lid" evidence="5">
    <location>
        <begin position="209"/>
        <end position="294"/>
    </location>
</feature>
<feature type="region of interest" description="Disordered" evidence="3">
    <location>
        <begin position="164"/>
        <end position="192"/>
    </location>
</feature>
<dbReference type="InterPro" id="IPR031327">
    <property type="entry name" value="MCM"/>
</dbReference>
<reference evidence="7 8" key="1">
    <citation type="submission" date="2015-11" db="EMBL/GenBank/DDBJ databases">
        <title>Genomes and virulence difference between two physiological races of Phytophthora nicotianae.</title>
        <authorList>
            <person name="Liu H."/>
            <person name="Ma X."/>
            <person name="Yu H."/>
            <person name="Fang D."/>
            <person name="Li Y."/>
            <person name="Wang X."/>
            <person name="Wang W."/>
            <person name="Dong Y."/>
            <person name="Xiao B."/>
        </authorList>
    </citation>
    <scope>NUCLEOTIDE SEQUENCE [LARGE SCALE GENOMIC DNA]</scope>
    <source>
        <strain evidence="8">race 1</strain>
    </source>
</reference>
<dbReference type="Pfam" id="PF23669">
    <property type="entry name" value="WHD_MCM2"/>
    <property type="match status" value="1"/>
</dbReference>
<dbReference type="GO" id="GO:0005524">
    <property type="term" value="F:ATP binding"/>
    <property type="evidence" value="ECO:0007669"/>
    <property type="project" value="InterPro"/>
</dbReference>
<dbReference type="Gene3D" id="3.40.50.300">
    <property type="entry name" value="P-loop containing nucleotide triphosphate hydrolases"/>
    <property type="match status" value="1"/>
</dbReference>
<dbReference type="Pfam" id="PF17855">
    <property type="entry name" value="MCM_lid"/>
    <property type="match status" value="1"/>
</dbReference>
<dbReference type="GO" id="GO:0000727">
    <property type="term" value="P:double-strand break repair via break-induced replication"/>
    <property type="evidence" value="ECO:0007669"/>
    <property type="project" value="TreeGrafter"/>
</dbReference>
<sequence>METLDRYDTNMLDTRQYEDMDLDTRRAVEDELNRRDAREGRIAQVFQEDQEMEHDDAHRRRFRRRQEGEDGYDDVGGAADHDEEPINLEHFDVPLREWIATERPRNEIKRRFRNFLNTFADGKGRLVYHEKIVQLAQRNEQSLEIEIGDDKVDPVDDERLADFVVSSHMRSNSKKSPEEQEGDEEEELSAMTQSMQVGGADASMTLDQELLRKYILYARTYVNPVLASGLDTGKVEAFYAQLRRASQHTGAVPVAVRHLESLFRMAEAHARMHLRDTVGDEDLALAIRVLTESLCDAQKFTFKRQWRRLFRPYLTYRQDNNVLLLHVLHELFKSAHAYQQLRMQTNAQAGHRSHKETTLTVLRDDLLSKAKSVGIYDLSEFYESAAFTKAGFHIDEATNSIIKDI</sequence>
<evidence type="ECO:0000259" key="4">
    <source>
        <dbReference type="Pfam" id="PF14551"/>
    </source>
</evidence>
<evidence type="ECO:0000259" key="5">
    <source>
        <dbReference type="Pfam" id="PF17855"/>
    </source>
</evidence>
<dbReference type="GO" id="GO:0005634">
    <property type="term" value="C:nucleus"/>
    <property type="evidence" value="ECO:0007669"/>
    <property type="project" value="InterPro"/>
</dbReference>
<dbReference type="Pfam" id="PF12619">
    <property type="entry name" value="MCM2_N"/>
    <property type="match status" value="1"/>
</dbReference>
<dbReference type="InterPro" id="IPR027417">
    <property type="entry name" value="P-loop_NTPase"/>
</dbReference>
<name>A0A0W8D5I8_PHYNI</name>
<dbReference type="GO" id="GO:1902975">
    <property type="term" value="P:mitotic DNA replication initiation"/>
    <property type="evidence" value="ECO:0007669"/>
    <property type="project" value="TreeGrafter"/>
</dbReference>
<dbReference type="InterPro" id="IPR059098">
    <property type="entry name" value="WHD_MCM2"/>
</dbReference>
<evidence type="ECO:0000259" key="6">
    <source>
        <dbReference type="Pfam" id="PF23669"/>
    </source>
</evidence>
<evidence type="ECO:0000256" key="2">
    <source>
        <dbReference type="ARBA" id="ARBA00023306"/>
    </source>
</evidence>
<dbReference type="GO" id="GO:0017116">
    <property type="term" value="F:single-stranded DNA helicase activity"/>
    <property type="evidence" value="ECO:0007669"/>
    <property type="project" value="TreeGrafter"/>
</dbReference>
<dbReference type="Gene3D" id="3.30.1640.10">
    <property type="entry name" value="mini-chromosome maintenance (MCM) complex, chain A, domain 1"/>
    <property type="match status" value="1"/>
</dbReference>
<comment type="caution">
    <text evidence="7">The sequence shown here is derived from an EMBL/GenBank/DDBJ whole genome shotgun (WGS) entry which is preliminary data.</text>
</comment>
<protein>
    <submittedName>
        <fullName evidence="7">Catalase-peroxidase 2</fullName>
    </submittedName>
</protein>
<dbReference type="SMART" id="SM00350">
    <property type="entry name" value="MCM"/>
    <property type="match status" value="1"/>
</dbReference>
<feature type="domain" description="DNA replication licensing factor MCM2-like winged-helix" evidence="6">
    <location>
        <begin position="318"/>
        <end position="401"/>
    </location>
</feature>
<dbReference type="Pfam" id="PF14551">
    <property type="entry name" value="MCM_N"/>
    <property type="match status" value="1"/>
</dbReference>
<evidence type="ECO:0000313" key="7">
    <source>
        <dbReference type="EMBL" id="KUF91611.1"/>
    </source>
</evidence>
<evidence type="ECO:0000313" key="8">
    <source>
        <dbReference type="Proteomes" id="UP000054636"/>
    </source>
</evidence>
<gene>
    <name evidence="7" type="ORF">AM588_10003780</name>
</gene>
<feature type="domain" description="MCM N-terminal" evidence="4">
    <location>
        <begin position="109"/>
        <end position="149"/>
    </location>
</feature>
<dbReference type="GO" id="GO:0003697">
    <property type="term" value="F:single-stranded DNA binding"/>
    <property type="evidence" value="ECO:0007669"/>
    <property type="project" value="TreeGrafter"/>
</dbReference>